<dbReference type="PANTHER" id="PTHR10102">
    <property type="entry name" value="DNA-DIRECTED RNA POLYMERASE, MITOCHONDRIAL"/>
    <property type="match status" value="1"/>
</dbReference>
<dbReference type="SMART" id="SM01311">
    <property type="entry name" value="RPOL_N"/>
    <property type="match status" value="1"/>
</dbReference>
<feature type="compositionally biased region" description="Basic and acidic residues" evidence="8">
    <location>
        <begin position="324"/>
        <end position="347"/>
    </location>
</feature>
<dbReference type="EMBL" id="FXUI01000007">
    <property type="protein sequence ID" value="SMP74155.1"/>
    <property type="molecule type" value="Genomic_DNA"/>
</dbReference>
<dbReference type="InterPro" id="IPR037159">
    <property type="entry name" value="RNA_POL_N_sf"/>
</dbReference>
<gene>
    <name evidence="10" type="ORF">SAMN06296065_1077</name>
</gene>
<evidence type="ECO:0000256" key="7">
    <source>
        <dbReference type="ARBA" id="ARBA00048552"/>
    </source>
</evidence>
<evidence type="ECO:0000256" key="1">
    <source>
        <dbReference type="ARBA" id="ARBA00009493"/>
    </source>
</evidence>
<dbReference type="Proteomes" id="UP001157910">
    <property type="component" value="Unassembled WGS sequence"/>
</dbReference>
<keyword evidence="3 10" id="KW-0240">DNA-directed RNA polymerase</keyword>
<organism evidence="10 11">
    <name type="scientific">Novosphingobium panipatense</name>
    <dbReference type="NCBI Taxonomy" id="428991"/>
    <lineage>
        <taxon>Bacteria</taxon>
        <taxon>Pseudomonadati</taxon>
        <taxon>Pseudomonadota</taxon>
        <taxon>Alphaproteobacteria</taxon>
        <taxon>Sphingomonadales</taxon>
        <taxon>Sphingomonadaceae</taxon>
        <taxon>Novosphingobium</taxon>
    </lineage>
</organism>
<keyword evidence="5" id="KW-0548">Nucleotidyltransferase</keyword>
<feature type="domain" description="DNA-directed RNA polymerase N-terminal" evidence="9">
    <location>
        <begin position="9"/>
        <end position="293"/>
    </location>
</feature>
<feature type="region of interest" description="Disordered" evidence="8">
    <location>
        <begin position="316"/>
        <end position="352"/>
    </location>
</feature>
<dbReference type="InterPro" id="IPR029262">
    <property type="entry name" value="RPOL_N"/>
</dbReference>
<name>A0ABY1QL39_9SPHN</name>
<dbReference type="EC" id="2.7.7.6" evidence="2"/>
<evidence type="ECO:0000256" key="3">
    <source>
        <dbReference type="ARBA" id="ARBA00022478"/>
    </source>
</evidence>
<dbReference type="Pfam" id="PF14700">
    <property type="entry name" value="RPOL_N"/>
    <property type="match status" value="1"/>
</dbReference>
<dbReference type="InterPro" id="IPR043502">
    <property type="entry name" value="DNA/RNA_pol_sf"/>
</dbReference>
<dbReference type="RefSeq" id="WP_283406437.1">
    <property type="nucleotide sequence ID" value="NZ_FXUI01000007.1"/>
</dbReference>
<proteinExistence type="inferred from homology"/>
<comment type="caution">
    <text evidence="10">The sequence shown here is derived from an EMBL/GenBank/DDBJ whole genome shotgun (WGS) entry which is preliminary data.</text>
</comment>
<dbReference type="InterPro" id="IPR002092">
    <property type="entry name" value="DNA-dir_Rpol_phage-type"/>
</dbReference>
<keyword evidence="4" id="KW-0808">Transferase</keyword>
<keyword evidence="11" id="KW-1185">Reference proteome</keyword>
<dbReference type="PROSITE" id="PS00489">
    <property type="entry name" value="RNA_POL_PHAGE_2"/>
    <property type="match status" value="1"/>
</dbReference>
<evidence type="ECO:0000256" key="6">
    <source>
        <dbReference type="ARBA" id="ARBA00023163"/>
    </source>
</evidence>
<evidence type="ECO:0000259" key="9">
    <source>
        <dbReference type="SMART" id="SM01311"/>
    </source>
</evidence>
<evidence type="ECO:0000313" key="11">
    <source>
        <dbReference type="Proteomes" id="UP001157910"/>
    </source>
</evidence>
<dbReference type="PANTHER" id="PTHR10102:SF0">
    <property type="entry name" value="DNA-DIRECTED RNA POLYMERASE, MITOCHONDRIAL"/>
    <property type="match status" value="1"/>
</dbReference>
<protein>
    <recommendedName>
        <fullName evidence="2">DNA-directed RNA polymerase</fullName>
        <ecNumber evidence="2">2.7.7.6</ecNumber>
    </recommendedName>
</protein>
<evidence type="ECO:0000256" key="2">
    <source>
        <dbReference type="ARBA" id="ARBA00012418"/>
    </source>
</evidence>
<evidence type="ECO:0000256" key="8">
    <source>
        <dbReference type="SAM" id="MobiDB-lite"/>
    </source>
</evidence>
<dbReference type="Gene3D" id="1.10.287.280">
    <property type="match status" value="1"/>
</dbReference>
<evidence type="ECO:0000313" key="10">
    <source>
        <dbReference type="EMBL" id="SMP74155.1"/>
    </source>
</evidence>
<sequence>MINISPEREAQKALEIKTVAEGRRRFAERNREKVKRSGYENHSEVQKLIRGAIPIVAEGVREWMDVSSKARGRKPTSLKALMELPVDTIATIGMCCVFRCLGRAGRVAELTQDMGRRVEIELEGKALEAADPKAAKALLKLGQGDLTEAVLEKRFRALVEENEAALHWDDDTRVLVGQTILNVVLRKLSDVFYQKTITQNGLRHAVVMLTDQAAAAIVEMEDLAAMEHLPLLPMVAQPRKWESNSSGAYYCHRLARLVPMVRTRSKEQRKLVKEAIADGSMQEVLDALNAIQDTRWEIDDRVLDVILWARETGLRPSSSFPTDKTPEVPEKVSPEEWEKMSKEEQTARRRQRRSVRQVCQALAVDKGNFDRDMATAQEMAQHNCFYLPHSLDFRGRTYAVPYFNHQRSDHLKALFRFADGVPLGEDGGRWLKIHLANCGDFEKVSKKPFEVRTAWVDENASNIIATVMDPEAMADWWTKADSPFCFLQACFEYVEWAESGFDPEFLSKIPGAADGSCSGLQHYSAITRSADEAYHVNLVPRSDVGDIYQVTADAAMPSLQAEAKAGDASCQIILDNGFGRGEAKRNVMTYFYGSARFGMREQHMQDLMRPLADKVAMGKLEKHPYEQITLRVNKDTKEETWAPDGGYSCARALAEHIYSAVTTVAAKADEAANWIQQVAAALAHESLSMIWRTQTGFPVVQRYSEFTTKEVNLWLYSRTIRPAQGTDKVDHEGNTLSRVRVLLRQAPTSRVDKKTMRSAASPNVIHSMDAAHLHKSVAKARALGITAFSMIHDSFGTHLGNMEAFSRIVREAFVECYEDYCPLQELDRYARSVLSEEGIEKLPPLPSKGNLDLNLVLEAPFAFA</sequence>
<comment type="similarity">
    <text evidence="1">Belongs to the phage and mitochondrial RNA polymerase family.</text>
</comment>
<dbReference type="InterPro" id="IPR046950">
    <property type="entry name" value="DNA-dir_Rpol_C_phage-type"/>
</dbReference>
<keyword evidence="6" id="KW-0804">Transcription</keyword>
<dbReference type="Gene3D" id="1.10.1320.10">
    <property type="entry name" value="DNA-directed RNA polymerase, N-terminal domain"/>
    <property type="match status" value="1"/>
</dbReference>
<evidence type="ECO:0000256" key="5">
    <source>
        <dbReference type="ARBA" id="ARBA00022695"/>
    </source>
</evidence>
<dbReference type="GO" id="GO:0000428">
    <property type="term" value="C:DNA-directed RNA polymerase complex"/>
    <property type="evidence" value="ECO:0007669"/>
    <property type="project" value="UniProtKB-KW"/>
</dbReference>
<dbReference type="SUPFAM" id="SSF56672">
    <property type="entry name" value="DNA/RNA polymerases"/>
    <property type="match status" value="1"/>
</dbReference>
<dbReference type="Pfam" id="PF00940">
    <property type="entry name" value="RNA_pol"/>
    <property type="match status" value="1"/>
</dbReference>
<reference evidence="10 11" key="1">
    <citation type="submission" date="2017-05" db="EMBL/GenBank/DDBJ databases">
        <authorList>
            <person name="Varghese N."/>
            <person name="Submissions S."/>
        </authorList>
    </citation>
    <scope>NUCLEOTIDE SEQUENCE [LARGE SCALE GENOMIC DNA]</scope>
    <source>
        <strain evidence="10 11">SM16</strain>
    </source>
</reference>
<comment type="catalytic activity">
    <reaction evidence="7">
        <text>RNA(n) + a ribonucleoside 5'-triphosphate = RNA(n+1) + diphosphate</text>
        <dbReference type="Rhea" id="RHEA:21248"/>
        <dbReference type="Rhea" id="RHEA-COMP:14527"/>
        <dbReference type="Rhea" id="RHEA-COMP:17342"/>
        <dbReference type="ChEBI" id="CHEBI:33019"/>
        <dbReference type="ChEBI" id="CHEBI:61557"/>
        <dbReference type="ChEBI" id="CHEBI:140395"/>
        <dbReference type="EC" id="2.7.7.6"/>
    </reaction>
</comment>
<dbReference type="Gene3D" id="1.10.150.20">
    <property type="entry name" value="5' to 3' exonuclease, C-terminal subdomain"/>
    <property type="match status" value="1"/>
</dbReference>
<accession>A0ABY1QL39</accession>
<evidence type="ECO:0000256" key="4">
    <source>
        <dbReference type="ARBA" id="ARBA00022679"/>
    </source>
</evidence>